<evidence type="ECO:0000313" key="5">
    <source>
        <dbReference type="Proteomes" id="UP000052022"/>
    </source>
</evidence>
<feature type="domain" description="GGDEF" evidence="3">
    <location>
        <begin position="230"/>
        <end position="363"/>
    </location>
</feature>
<dbReference type="PROSITE" id="PS50887">
    <property type="entry name" value="GGDEF"/>
    <property type="match status" value="1"/>
</dbReference>
<gene>
    <name evidence="4" type="primary">gmr_5</name>
    <name evidence="4" type="ORF">TRM7557_01442</name>
</gene>
<dbReference type="InterPro" id="IPR035919">
    <property type="entry name" value="EAL_sf"/>
</dbReference>
<evidence type="ECO:0000313" key="4">
    <source>
        <dbReference type="EMBL" id="CUH77575.1"/>
    </source>
</evidence>
<dbReference type="OrthoDB" id="9814202at2"/>
<dbReference type="SUPFAM" id="SSF55073">
    <property type="entry name" value="Nucleotide cyclase"/>
    <property type="match status" value="1"/>
</dbReference>
<keyword evidence="1" id="KW-0175">Coiled coil</keyword>
<organism evidence="4 5">
    <name type="scientific">Tritonibacter multivorans</name>
    <dbReference type="NCBI Taxonomy" id="928856"/>
    <lineage>
        <taxon>Bacteria</taxon>
        <taxon>Pseudomonadati</taxon>
        <taxon>Pseudomonadota</taxon>
        <taxon>Alphaproteobacteria</taxon>
        <taxon>Rhodobacterales</taxon>
        <taxon>Paracoccaceae</taxon>
        <taxon>Tritonibacter</taxon>
    </lineage>
</organism>
<dbReference type="EC" id="3.1.4.52" evidence="4"/>
<dbReference type="InterPro" id="IPR001633">
    <property type="entry name" value="EAL_dom"/>
</dbReference>
<dbReference type="SMART" id="SM00267">
    <property type="entry name" value="GGDEF"/>
    <property type="match status" value="1"/>
</dbReference>
<dbReference type="Proteomes" id="UP000052022">
    <property type="component" value="Unassembled WGS sequence"/>
</dbReference>
<evidence type="ECO:0000256" key="1">
    <source>
        <dbReference type="SAM" id="Coils"/>
    </source>
</evidence>
<evidence type="ECO:0000259" key="3">
    <source>
        <dbReference type="PROSITE" id="PS50887"/>
    </source>
</evidence>
<name>A0A0P1GQU7_9RHOB</name>
<dbReference type="InterPro" id="IPR000160">
    <property type="entry name" value="GGDEF_dom"/>
</dbReference>
<dbReference type="PANTHER" id="PTHR33121:SF70">
    <property type="entry name" value="SIGNALING PROTEIN YKOW"/>
    <property type="match status" value="1"/>
</dbReference>
<dbReference type="Pfam" id="PF00563">
    <property type="entry name" value="EAL"/>
    <property type="match status" value="1"/>
</dbReference>
<dbReference type="InterPro" id="IPR050706">
    <property type="entry name" value="Cyclic-di-GMP_PDE-like"/>
</dbReference>
<dbReference type="PROSITE" id="PS50883">
    <property type="entry name" value="EAL"/>
    <property type="match status" value="1"/>
</dbReference>
<feature type="domain" description="EAL" evidence="2">
    <location>
        <begin position="372"/>
        <end position="626"/>
    </location>
</feature>
<dbReference type="Gene3D" id="3.30.70.270">
    <property type="match status" value="1"/>
</dbReference>
<dbReference type="CDD" id="cd01949">
    <property type="entry name" value="GGDEF"/>
    <property type="match status" value="1"/>
</dbReference>
<dbReference type="InterPro" id="IPR043128">
    <property type="entry name" value="Rev_trsase/Diguanyl_cyclase"/>
</dbReference>
<keyword evidence="4" id="KW-0378">Hydrolase</keyword>
<dbReference type="GO" id="GO:0071111">
    <property type="term" value="F:cyclic-guanylate-specific phosphodiesterase activity"/>
    <property type="evidence" value="ECO:0007669"/>
    <property type="project" value="UniProtKB-EC"/>
</dbReference>
<sequence>MQSVEELRDILSQLQEELKSRREQAAQSELLLSGIESLLSTEAGSDPFAIAFQSLGCILQHDDALALVAERRTEARGKSGDDLLCVSATQKSALGRRVQPDKILKKVLAGRVASGLAGAASPIVTGEDRAALYLPINFGETRGIVVLWRNADKDGFGRQDIALGRRFAPLTNQALSMRDRARTEETNRMLRVQSRELEKQAHFDTLTGLPNRIKIDMILEDAIANGGADDRFALAFLDVNKFKRVNDYYGHEIGDALLLSVAERLNTHLGEGDVAARISGDEFLLLIRSVPDRAELGFFIDHLAEVLSNTHSLRGFLIDASSAIGVSRFPEDGTDQVQLRRAADMAMYRSKASGGALPVIFDAGMAHELTAKMELETRLHDAIEREDFVPFFQPKIDIRNGALHGFEVLLRWRTGEAEYTAPGAFLSTAEEQGLLDRIMFQAVRKLVDDLPLLTGRFGRKVKLSINVTPTQLKDREFMKRLLALLSSAELRGRLVLEITEDEALDVELFRTHIQPELARNEILVSIDDFGTGYSNLAQLAALEAYELKIDRALIAGIHRDPAKQQIVSMICAIARNAGEKTVAEGVEDPEDLDFLRHHTAVDMVQGYIFARPMPLADLLVYRFPDAAWDKPAHSA</sequence>
<dbReference type="EMBL" id="CYSD01000020">
    <property type="protein sequence ID" value="CUH77575.1"/>
    <property type="molecule type" value="Genomic_DNA"/>
</dbReference>
<dbReference type="PANTHER" id="PTHR33121">
    <property type="entry name" value="CYCLIC DI-GMP PHOSPHODIESTERASE PDEF"/>
    <property type="match status" value="1"/>
</dbReference>
<reference evidence="4 5" key="1">
    <citation type="submission" date="2015-09" db="EMBL/GenBank/DDBJ databases">
        <authorList>
            <consortium name="Swine Surveillance"/>
        </authorList>
    </citation>
    <scope>NUCLEOTIDE SEQUENCE [LARGE SCALE GENOMIC DNA]</scope>
    <source>
        <strain evidence="4 5">CECT 7557</strain>
    </source>
</reference>
<dbReference type="Gene3D" id="3.20.20.450">
    <property type="entry name" value="EAL domain"/>
    <property type="match status" value="1"/>
</dbReference>
<dbReference type="AlphaFoldDB" id="A0A0P1GQU7"/>
<evidence type="ECO:0000259" key="2">
    <source>
        <dbReference type="PROSITE" id="PS50883"/>
    </source>
</evidence>
<dbReference type="RefSeq" id="WP_058289535.1">
    <property type="nucleotide sequence ID" value="NZ_CYSD01000020.1"/>
</dbReference>
<dbReference type="CDD" id="cd01948">
    <property type="entry name" value="EAL"/>
    <property type="match status" value="1"/>
</dbReference>
<accession>A0A0P1GQU7</accession>
<keyword evidence="5" id="KW-1185">Reference proteome</keyword>
<dbReference type="SMART" id="SM00052">
    <property type="entry name" value="EAL"/>
    <property type="match status" value="1"/>
</dbReference>
<proteinExistence type="predicted"/>
<dbReference type="NCBIfam" id="TIGR00254">
    <property type="entry name" value="GGDEF"/>
    <property type="match status" value="1"/>
</dbReference>
<dbReference type="SUPFAM" id="SSF141868">
    <property type="entry name" value="EAL domain-like"/>
    <property type="match status" value="1"/>
</dbReference>
<dbReference type="InterPro" id="IPR029787">
    <property type="entry name" value="Nucleotide_cyclase"/>
</dbReference>
<dbReference type="Pfam" id="PF00990">
    <property type="entry name" value="GGDEF"/>
    <property type="match status" value="1"/>
</dbReference>
<protein>
    <submittedName>
        <fullName evidence="4">Cyclic di-GMP phosphodiesterase Gmr</fullName>
        <ecNumber evidence="4">3.1.4.52</ecNumber>
    </submittedName>
</protein>
<dbReference type="STRING" id="928856.SAMN04488049_111102"/>
<feature type="coiled-coil region" evidence="1">
    <location>
        <begin position="1"/>
        <end position="31"/>
    </location>
</feature>